<name>A0ACD5GX10_9CYAN</name>
<dbReference type="EMBL" id="CP182909">
    <property type="protein sequence ID" value="XPM64871.1"/>
    <property type="molecule type" value="Genomic_DNA"/>
</dbReference>
<gene>
    <name evidence="1" type="ORF">BH720_002770</name>
</gene>
<accession>A0ACD5GX10</accession>
<sequence length="90" mass="10486">MKKPLSDRLNFLSAVKLTLLFDKRESLNPCTRFTGGDRGTRWMNLETRRLTQNGFFWRQQRKFRYLNQGRLSASCHQDKHGSAIANPTIG</sequence>
<reference evidence="1 2" key="1">
    <citation type="journal article" date="2016" name="Genome Announc.">
        <title>Draft Genome Sequence of the Thermotolerant Cyanobacterium Desertifilum sp. IPPAS B-1220.</title>
        <authorList>
            <person name="Mironov K.S."/>
            <person name="Sinetova M.A."/>
            <person name="Bolatkhan K."/>
            <person name="Zayadan B.K."/>
            <person name="Ustinova V.V."/>
            <person name="Kupriyanova E.V."/>
            <person name="Skrypnik A.N."/>
            <person name="Gogoleva N.E."/>
            <person name="Gogolev Y.V."/>
            <person name="Los D.A."/>
        </authorList>
    </citation>
    <scope>NUCLEOTIDE SEQUENCE [LARGE SCALE GENOMIC DNA]</scope>
    <source>
        <strain evidence="1 2">IPPAS B-1220</strain>
    </source>
</reference>
<protein>
    <submittedName>
        <fullName evidence="1">Uncharacterized protein</fullName>
    </submittedName>
</protein>
<proteinExistence type="predicted"/>
<keyword evidence="2" id="KW-1185">Reference proteome</keyword>
<evidence type="ECO:0000313" key="2">
    <source>
        <dbReference type="Proteomes" id="UP000095472"/>
    </source>
</evidence>
<evidence type="ECO:0000313" key="1">
    <source>
        <dbReference type="EMBL" id="XPM64871.1"/>
    </source>
</evidence>
<dbReference type="Proteomes" id="UP000095472">
    <property type="component" value="Chromosome"/>
</dbReference>
<organism evidence="1 2">
    <name type="scientific">Desertifilum tharense IPPAS B-1220</name>
    <dbReference type="NCBI Taxonomy" id="1781255"/>
    <lineage>
        <taxon>Bacteria</taxon>
        <taxon>Bacillati</taxon>
        <taxon>Cyanobacteriota</taxon>
        <taxon>Cyanophyceae</taxon>
        <taxon>Desertifilales</taxon>
        <taxon>Desertifilaceae</taxon>
        <taxon>Desertifilum</taxon>
    </lineage>
</organism>